<organism evidence="2 3">
    <name type="scientific">Kingdonia uniflora</name>
    <dbReference type="NCBI Taxonomy" id="39325"/>
    <lineage>
        <taxon>Eukaryota</taxon>
        <taxon>Viridiplantae</taxon>
        <taxon>Streptophyta</taxon>
        <taxon>Embryophyta</taxon>
        <taxon>Tracheophyta</taxon>
        <taxon>Spermatophyta</taxon>
        <taxon>Magnoliopsida</taxon>
        <taxon>Ranunculales</taxon>
        <taxon>Circaeasteraceae</taxon>
        <taxon>Kingdonia</taxon>
    </lineage>
</organism>
<dbReference type="EMBL" id="JACGCM010001726">
    <property type="protein sequence ID" value="KAF6150798.1"/>
    <property type="molecule type" value="Genomic_DNA"/>
</dbReference>
<gene>
    <name evidence="2" type="ORF">GIB67_020881</name>
</gene>
<dbReference type="OrthoDB" id="1936670at2759"/>
<dbReference type="AlphaFoldDB" id="A0A7J7M7S2"/>
<proteinExistence type="predicted"/>
<name>A0A7J7M7S2_9MAGN</name>
<evidence type="ECO:0000313" key="2">
    <source>
        <dbReference type="EMBL" id="KAF6150798.1"/>
    </source>
</evidence>
<accession>A0A7J7M7S2</accession>
<evidence type="ECO:0000313" key="3">
    <source>
        <dbReference type="Proteomes" id="UP000541444"/>
    </source>
</evidence>
<reference evidence="2 3" key="1">
    <citation type="journal article" date="2020" name="IScience">
        <title>Genome Sequencing of the Endangered Kingdonia uniflora (Circaeasteraceae, Ranunculales) Reveals Potential Mechanisms of Evolutionary Specialization.</title>
        <authorList>
            <person name="Sun Y."/>
            <person name="Deng T."/>
            <person name="Zhang A."/>
            <person name="Moore M.J."/>
            <person name="Landis J.B."/>
            <person name="Lin N."/>
            <person name="Zhang H."/>
            <person name="Zhang X."/>
            <person name="Huang J."/>
            <person name="Zhang X."/>
            <person name="Sun H."/>
            <person name="Wang H."/>
        </authorList>
    </citation>
    <scope>NUCLEOTIDE SEQUENCE [LARGE SCALE GENOMIC DNA]</scope>
    <source>
        <strain evidence="2">TB1705</strain>
        <tissue evidence="2">Leaf</tissue>
    </source>
</reference>
<dbReference type="Pfam" id="PF26133">
    <property type="entry name" value="DUF8039"/>
    <property type="match status" value="1"/>
</dbReference>
<dbReference type="Proteomes" id="UP000541444">
    <property type="component" value="Unassembled WGS sequence"/>
</dbReference>
<sequence length="145" mass="16347">MNSNDVRGRFSSSYFSSRIEVGLKRIENEIFNVQIQTGYDRQKFKLVKLPEDSNWLSYLKFKLARSVVDEEVLQAQMSTSQLVSDDPECMMYCKVLGPNAVKVSVTMAILPATPLWSSTDDTNTIGEALNGFIAWPKDLIAVKDD</sequence>
<comment type="caution">
    <text evidence="2">The sequence shown here is derived from an EMBL/GenBank/DDBJ whole genome shotgun (WGS) entry which is preliminary data.</text>
</comment>
<feature type="domain" description="DUF8039" evidence="1">
    <location>
        <begin position="83"/>
        <end position="142"/>
    </location>
</feature>
<keyword evidence="3" id="KW-1185">Reference proteome</keyword>
<evidence type="ECO:0000259" key="1">
    <source>
        <dbReference type="Pfam" id="PF26133"/>
    </source>
</evidence>
<protein>
    <recommendedName>
        <fullName evidence="1">DUF8039 domain-containing protein</fullName>
    </recommendedName>
</protein>
<dbReference type="InterPro" id="IPR058352">
    <property type="entry name" value="DUF8039"/>
</dbReference>